<evidence type="ECO:0000259" key="1">
    <source>
        <dbReference type="Pfam" id="PF23635"/>
    </source>
</evidence>
<dbReference type="OrthoDB" id="619734at2759"/>
<comment type="caution">
    <text evidence="2">The sequence shown here is derived from an EMBL/GenBank/DDBJ whole genome shotgun (WGS) entry which is preliminary data.</text>
</comment>
<sequence>MAPAAGAPIVALGEDLLREVFIHLPASADLLRAAAACKPFLRAARSAPFLRRFRRRHPSCPRLLGCLLLFPNRRIGKSHFVPISASPSSSSSSSAAAAANGGDFALSFLPGGGWLGQGAATWKHLDCRNGRLLLENLRSHELAVADPISRRYVSLPAPPAGCAVGYGLFTDDGESSEFRVVCVSRDAASPELRALVLASGELSWADVAGISCQPDLAAGSRVMQANRSLYWRLKGGERMVAFSTASMELSVLDLPPALRDLRFDAFDRGEEDDASVLHLLTMTGYRLEVWAGTADGDGGMAWRQVEKSLRFHKALTVMIDPSLESYERINPSVQSYRDDVDVIGVAAGLVFFRKWTNIFSIDLETMKLKMLPKADCLGALIYPYTIAWPPSFLNPAGQGA</sequence>
<dbReference type="InterPro" id="IPR036047">
    <property type="entry name" value="F-box-like_dom_sf"/>
</dbReference>
<dbReference type="SUPFAM" id="SSF81383">
    <property type="entry name" value="F-box domain"/>
    <property type="match status" value="1"/>
</dbReference>
<evidence type="ECO:0000313" key="2">
    <source>
        <dbReference type="EMBL" id="CAD6272935.1"/>
    </source>
</evidence>
<feature type="domain" description="F-box protein AT5G49610-like beta-propeller" evidence="1">
    <location>
        <begin position="125"/>
        <end position="392"/>
    </location>
</feature>
<reference evidence="2" key="1">
    <citation type="submission" date="2020-10" db="EMBL/GenBank/DDBJ databases">
        <authorList>
            <person name="Han B."/>
            <person name="Lu T."/>
            <person name="Zhao Q."/>
            <person name="Huang X."/>
            <person name="Zhao Y."/>
        </authorList>
    </citation>
    <scope>NUCLEOTIDE SEQUENCE</scope>
</reference>
<accession>A0A811RQQ3</accession>
<keyword evidence="3" id="KW-1185">Reference proteome</keyword>
<evidence type="ECO:0000313" key="3">
    <source>
        <dbReference type="Proteomes" id="UP000604825"/>
    </source>
</evidence>
<dbReference type="EMBL" id="CAJGYO010000016">
    <property type="protein sequence ID" value="CAD6272935.1"/>
    <property type="molecule type" value="Genomic_DNA"/>
</dbReference>
<protein>
    <recommendedName>
        <fullName evidence="1">F-box protein AT5G49610-like beta-propeller domain-containing protein</fullName>
    </recommendedName>
</protein>
<dbReference type="InterPro" id="IPR056594">
    <property type="entry name" value="AT5G49610-like_b-prop"/>
</dbReference>
<dbReference type="Proteomes" id="UP000604825">
    <property type="component" value="Unassembled WGS sequence"/>
</dbReference>
<name>A0A811RQQ3_9POAL</name>
<dbReference type="AlphaFoldDB" id="A0A811RQQ3"/>
<organism evidence="2 3">
    <name type="scientific">Miscanthus lutarioriparius</name>
    <dbReference type="NCBI Taxonomy" id="422564"/>
    <lineage>
        <taxon>Eukaryota</taxon>
        <taxon>Viridiplantae</taxon>
        <taxon>Streptophyta</taxon>
        <taxon>Embryophyta</taxon>
        <taxon>Tracheophyta</taxon>
        <taxon>Spermatophyta</taxon>
        <taxon>Magnoliopsida</taxon>
        <taxon>Liliopsida</taxon>
        <taxon>Poales</taxon>
        <taxon>Poaceae</taxon>
        <taxon>PACMAD clade</taxon>
        <taxon>Panicoideae</taxon>
        <taxon>Andropogonodae</taxon>
        <taxon>Andropogoneae</taxon>
        <taxon>Saccharinae</taxon>
        <taxon>Miscanthus</taxon>
    </lineage>
</organism>
<gene>
    <name evidence="2" type="ORF">NCGR_LOCUS56204</name>
</gene>
<proteinExistence type="predicted"/>
<dbReference type="PANTHER" id="PTHR33207">
    <property type="entry name" value="F-BOX DOMAIN CONTAINING PROTEIN-RELATED"/>
    <property type="match status" value="1"/>
</dbReference>
<dbReference type="Pfam" id="PF23635">
    <property type="entry name" value="Beta-prop_AT5G49610-like"/>
    <property type="match status" value="1"/>
</dbReference>